<keyword evidence="4" id="KW-1185">Reference proteome</keyword>
<gene>
    <name evidence="3" type="ORF">ACE1CA_35215</name>
</gene>
<proteinExistence type="predicted"/>
<protein>
    <submittedName>
        <fullName evidence="3">Uncharacterized protein</fullName>
    </submittedName>
</protein>
<feature type="compositionally biased region" description="Acidic residues" evidence="2">
    <location>
        <begin position="192"/>
        <end position="203"/>
    </location>
</feature>
<name>A0ABV4WXC2_9CYAN</name>
<keyword evidence="1" id="KW-0175">Coiled coil</keyword>
<accession>A0ABV4WXC2</accession>
<organism evidence="3 4">
    <name type="scientific">Floridaenema evergladense BLCC-F167</name>
    <dbReference type="NCBI Taxonomy" id="3153639"/>
    <lineage>
        <taxon>Bacteria</taxon>
        <taxon>Bacillati</taxon>
        <taxon>Cyanobacteriota</taxon>
        <taxon>Cyanophyceae</taxon>
        <taxon>Oscillatoriophycideae</taxon>
        <taxon>Aerosakkonematales</taxon>
        <taxon>Aerosakkonemataceae</taxon>
        <taxon>Floridanema</taxon>
        <taxon>Floridanema evergladense</taxon>
    </lineage>
</organism>
<reference evidence="3 4" key="1">
    <citation type="submission" date="2024-09" db="EMBL/GenBank/DDBJ databases">
        <title>Floridaenema gen nov. (Aerosakkonemataceae, Aerosakkonematales ord. nov., Cyanobacteria) from benthic tropical and subtropical fresh waters, with the description of four new species.</title>
        <authorList>
            <person name="Moretto J.A."/>
            <person name="Berthold D.E."/>
            <person name="Lefler F.W."/>
            <person name="Huang I.-S."/>
            <person name="Laughinghouse H. IV."/>
        </authorList>
    </citation>
    <scope>NUCLEOTIDE SEQUENCE [LARGE SCALE GENOMIC DNA]</scope>
    <source>
        <strain evidence="3 4">BLCC-F167</strain>
    </source>
</reference>
<feature type="coiled-coil region" evidence="1">
    <location>
        <begin position="9"/>
        <end position="36"/>
    </location>
</feature>
<comment type="caution">
    <text evidence="3">The sequence shown here is derived from an EMBL/GenBank/DDBJ whole genome shotgun (WGS) entry which is preliminary data.</text>
</comment>
<feature type="compositionally biased region" description="Polar residues" evidence="2">
    <location>
        <begin position="209"/>
        <end position="218"/>
    </location>
</feature>
<dbReference type="EMBL" id="JBHFNT010000321">
    <property type="protein sequence ID" value="MFB2839770.1"/>
    <property type="molecule type" value="Genomic_DNA"/>
</dbReference>
<evidence type="ECO:0000256" key="2">
    <source>
        <dbReference type="SAM" id="MobiDB-lite"/>
    </source>
</evidence>
<evidence type="ECO:0000313" key="3">
    <source>
        <dbReference type="EMBL" id="MFB2839770.1"/>
    </source>
</evidence>
<sequence>MLSVFASELTATQSELEVLLAKAQALRGQMKSLKANQVKVSKFIDNCKNLLTELPELAIAELKREILSLFPSDPEPTEIFTNFVTEIPKTEVTTPEIAKTEEVNDRWNPAHFGDLEFNADDNGQLNLLKVATTEPPEPDDYPNLQDYEAAWGEWEKRLADVTPASEKLIDLSGENWEQLKAALKPVRQPSPVEEEAHDDDQWPEVEPTPKTTDNNYAQTEYIASLNEL</sequence>
<feature type="region of interest" description="Disordered" evidence="2">
    <location>
        <begin position="184"/>
        <end position="218"/>
    </location>
</feature>
<evidence type="ECO:0000313" key="4">
    <source>
        <dbReference type="Proteomes" id="UP001576780"/>
    </source>
</evidence>
<evidence type="ECO:0000256" key="1">
    <source>
        <dbReference type="SAM" id="Coils"/>
    </source>
</evidence>
<dbReference type="Proteomes" id="UP001576780">
    <property type="component" value="Unassembled WGS sequence"/>
</dbReference>
<dbReference type="RefSeq" id="WP_413282034.1">
    <property type="nucleotide sequence ID" value="NZ_JBHFNT010000321.1"/>
</dbReference>